<keyword evidence="1 6" id="KW-0963">Cytoplasm</keyword>
<dbReference type="InterPro" id="IPR000878">
    <property type="entry name" value="4pyrrol_Mease"/>
</dbReference>
<evidence type="ECO:0000256" key="4">
    <source>
        <dbReference type="ARBA" id="ARBA00022679"/>
    </source>
</evidence>
<dbReference type="SUPFAM" id="SSF53790">
    <property type="entry name" value="Tetrapyrrole methylase"/>
    <property type="match status" value="1"/>
</dbReference>
<dbReference type="GO" id="GO:0005737">
    <property type="term" value="C:cytoplasm"/>
    <property type="evidence" value="ECO:0007669"/>
    <property type="project" value="UniProtKB-SubCell"/>
</dbReference>
<evidence type="ECO:0000256" key="2">
    <source>
        <dbReference type="ARBA" id="ARBA00022552"/>
    </source>
</evidence>
<dbReference type="Proteomes" id="UP000515847">
    <property type="component" value="Chromosome"/>
</dbReference>
<dbReference type="NCBIfam" id="TIGR00096">
    <property type="entry name" value="16S rRNA (cytidine(1402)-2'-O)-methyltransferase"/>
    <property type="match status" value="1"/>
</dbReference>
<comment type="function">
    <text evidence="6">Catalyzes the 2'-O-methylation of the ribose of cytidine 1402 (C1402) in 16S rRNA.</text>
</comment>
<name>A0A7G6E5B7_THEFR</name>
<reference evidence="9 10" key="1">
    <citation type="journal article" date="2019" name="Front. Microbiol.">
        <title>Thermoanaerosceptrum fracticalcis gen. nov. sp. nov., a Novel Fumarate-Fermenting Microorganism From a Deep Fractured Carbonate Aquifer of the US Great Basin.</title>
        <authorList>
            <person name="Hamilton-Brehm S.D."/>
            <person name="Stewart L.E."/>
            <person name="Zavarin M."/>
            <person name="Caldwell M."/>
            <person name="Lawson P.A."/>
            <person name="Onstott T.C."/>
            <person name="Grzymski J."/>
            <person name="Neveux I."/>
            <person name="Lollar B.S."/>
            <person name="Russell C.E."/>
            <person name="Moser D.P."/>
        </authorList>
    </citation>
    <scope>NUCLEOTIDE SEQUENCE [LARGE SCALE GENOMIC DNA]</scope>
    <source>
        <strain evidence="9 10">DRI-13</strain>
    </source>
</reference>
<dbReference type="Gene3D" id="3.40.1010.10">
    <property type="entry name" value="Cobalt-precorrin-4 Transmethylase, Domain 1"/>
    <property type="match status" value="1"/>
</dbReference>
<dbReference type="OrthoDB" id="9809084at2"/>
<dbReference type="KEGG" id="tfr:BR63_13815"/>
<dbReference type="PANTHER" id="PTHR46111">
    <property type="entry name" value="RIBOSOMAL RNA SMALL SUBUNIT METHYLTRANSFERASE I"/>
    <property type="match status" value="1"/>
</dbReference>
<dbReference type="PANTHER" id="PTHR46111:SF1">
    <property type="entry name" value="RIBOSOMAL RNA SMALL SUBUNIT METHYLTRANSFERASE I"/>
    <property type="match status" value="1"/>
</dbReference>
<dbReference type="CDD" id="cd11648">
    <property type="entry name" value="RsmI"/>
    <property type="match status" value="1"/>
</dbReference>
<dbReference type="InterPro" id="IPR018063">
    <property type="entry name" value="SAM_MeTrfase_RsmI_CS"/>
</dbReference>
<dbReference type="HAMAP" id="MF_01877">
    <property type="entry name" value="16SrRNA_methyltr_I"/>
    <property type="match status" value="1"/>
</dbReference>
<evidence type="ECO:0000259" key="8">
    <source>
        <dbReference type="Pfam" id="PF23016"/>
    </source>
</evidence>
<dbReference type="InterPro" id="IPR014776">
    <property type="entry name" value="4pyrrole_Mease_sub2"/>
</dbReference>
<accession>A0A7G6E5B7</accession>
<evidence type="ECO:0000256" key="5">
    <source>
        <dbReference type="ARBA" id="ARBA00022691"/>
    </source>
</evidence>
<keyword evidence="2 6" id="KW-0698">rRNA processing</keyword>
<evidence type="ECO:0000313" key="10">
    <source>
        <dbReference type="Proteomes" id="UP000515847"/>
    </source>
</evidence>
<keyword evidence="5 6" id="KW-0949">S-adenosyl-L-methionine</keyword>
<dbReference type="PIRSF" id="PIRSF005917">
    <property type="entry name" value="MTase_YraL"/>
    <property type="match status" value="1"/>
</dbReference>
<evidence type="ECO:0000256" key="1">
    <source>
        <dbReference type="ARBA" id="ARBA00022490"/>
    </source>
</evidence>
<dbReference type="FunFam" id="3.30.950.10:FF:000002">
    <property type="entry name" value="Ribosomal RNA small subunit methyltransferase I"/>
    <property type="match status" value="1"/>
</dbReference>
<feature type="domain" description="Tetrapyrrole methylase" evidence="7">
    <location>
        <begin position="15"/>
        <end position="214"/>
    </location>
</feature>
<dbReference type="InterPro" id="IPR014777">
    <property type="entry name" value="4pyrrole_Mease_sub1"/>
</dbReference>
<evidence type="ECO:0000256" key="6">
    <source>
        <dbReference type="HAMAP-Rule" id="MF_01877"/>
    </source>
</evidence>
<proteinExistence type="inferred from homology"/>
<keyword evidence="10" id="KW-1185">Reference proteome</keyword>
<dbReference type="GO" id="GO:0070677">
    <property type="term" value="F:rRNA (cytosine-2'-O-)-methyltransferase activity"/>
    <property type="evidence" value="ECO:0007669"/>
    <property type="project" value="UniProtKB-UniRule"/>
</dbReference>
<dbReference type="EMBL" id="CP045798">
    <property type="protein sequence ID" value="QNB47271.1"/>
    <property type="molecule type" value="Genomic_DNA"/>
</dbReference>
<feature type="domain" description="RsmI HTH" evidence="8">
    <location>
        <begin position="245"/>
        <end position="284"/>
    </location>
</feature>
<evidence type="ECO:0000313" key="9">
    <source>
        <dbReference type="EMBL" id="QNB47271.1"/>
    </source>
</evidence>
<dbReference type="InterPro" id="IPR053910">
    <property type="entry name" value="RsmI_HTH"/>
</dbReference>
<dbReference type="EC" id="2.1.1.198" evidence="6"/>
<protein>
    <recommendedName>
        <fullName evidence="6">Ribosomal RNA small subunit methyltransferase I</fullName>
        <ecNumber evidence="6">2.1.1.198</ecNumber>
    </recommendedName>
    <alternativeName>
        <fullName evidence="6">16S rRNA 2'-O-ribose C1402 methyltransferase</fullName>
    </alternativeName>
    <alternativeName>
        <fullName evidence="6">rRNA (cytidine-2'-O-)-methyltransferase RsmI</fullName>
    </alternativeName>
</protein>
<dbReference type="FunFam" id="3.40.1010.10:FF:000007">
    <property type="entry name" value="Ribosomal RNA small subunit methyltransferase I"/>
    <property type="match status" value="1"/>
</dbReference>
<comment type="catalytic activity">
    <reaction evidence="6">
        <text>cytidine(1402) in 16S rRNA + S-adenosyl-L-methionine = 2'-O-methylcytidine(1402) in 16S rRNA + S-adenosyl-L-homocysteine + H(+)</text>
        <dbReference type="Rhea" id="RHEA:42924"/>
        <dbReference type="Rhea" id="RHEA-COMP:10285"/>
        <dbReference type="Rhea" id="RHEA-COMP:10286"/>
        <dbReference type="ChEBI" id="CHEBI:15378"/>
        <dbReference type="ChEBI" id="CHEBI:57856"/>
        <dbReference type="ChEBI" id="CHEBI:59789"/>
        <dbReference type="ChEBI" id="CHEBI:74495"/>
        <dbReference type="ChEBI" id="CHEBI:82748"/>
        <dbReference type="EC" id="2.1.1.198"/>
    </reaction>
</comment>
<evidence type="ECO:0000259" key="7">
    <source>
        <dbReference type="Pfam" id="PF00590"/>
    </source>
</evidence>
<keyword evidence="4 6" id="KW-0808">Transferase</keyword>
<dbReference type="InterPro" id="IPR035996">
    <property type="entry name" value="4pyrrol_Methylase_sf"/>
</dbReference>
<gene>
    <name evidence="6 9" type="primary">rsmI</name>
    <name evidence="9" type="ORF">BR63_13815</name>
</gene>
<dbReference type="Gene3D" id="3.30.950.10">
    <property type="entry name" value="Methyltransferase, Cobalt-precorrin-4 Transmethylase, Domain 2"/>
    <property type="match status" value="1"/>
</dbReference>
<keyword evidence="3 6" id="KW-0489">Methyltransferase</keyword>
<dbReference type="PROSITE" id="PS01296">
    <property type="entry name" value="RSMI"/>
    <property type="match status" value="1"/>
</dbReference>
<organism evidence="9 10">
    <name type="scientific">Thermanaerosceptrum fracticalcis</name>
    <dbReference type="NCBI Taxonomy" id="1712410"/>
    <lineage>
        <taxon>Bacteria</taxon>
        <taxon>Bacillati</taxon>
        <taxon>Bacillota</taxon>
        <taxon>Clostridia</taxon>
        <taxon>Eubacteriales</taxon>
        <taxon>Peptococcaceae</taxon>
        <taxon>Thermanaerosceptrum</taxon>
    </lineage>
</organism>
<comment type="subcellular location">
    <subcellularLocation>
        <location evidence="6">Cytoplasm</location>
    </subcellularLocation>
</comment>
<dbReference type="InterPro" id="IPR008189">
    <property type="entry name" value="rRNA_ssu_MeTfrase_I"/>
</dbReference>
<dbReference type="Pfam" id="PF00590">
    <property type="entry name" value="TP_methylase"/>
    <property type="match status" value="1"/>
</dbReference>
<dbReference type="Pfam" id="PF23016">
    <property type="entry name" value="RsmI_C"/>
    <property type="match status" value="1"/>
</dbReference>
<evidence type="ECO:0000256" key="3">
    <source>
        <dbReference type="ARBA" id="ARBA00022603"/>
    </source>
</evidence>
<dbReference type="AlphaFoldDB" id="A0A7G6E5B7"/>
<comment type="similarity">
    <text evidence="6">Belongs to the methyltransferase superfamily. RsmI family.</text>
</comment>
<sequence>MVRRRGRVERSTCGTLFIVGTPIGNLGDITLRAMETLKNVDLIAAEDTRQTIKLLNHYGIKKPVTSYFEHNKLVKGPVLIQELLEGKNVALVSDAGMPGISDPGAQLIRECIGKEIPLTVIPGPSAVLTGLVASGLDTTGFVFCGFFPREKKEKKRLLDSLGQETRTMVFYESPRRLRDTLIIIQESWGDRRCCVARELTKVFEEYQRGTISQVLAGLEDKPLKGEITLIVEGNQAREAKELSFEEAEACFRELVNKGMSKKEAVKEAARLSGIPKRELYQRVMVED</sequence>